<organism evidence="2 3">
    <name type="scientific">Trichoplusia ni</name>
    <name type="common">Cabbage looper</name>
    <dbReference type="NCBI Taxonomy" id="7111"/>
    <lineage>
        <taxon>Eukaryota</taxon>
        <taxon>Metazoa</taxon>
        <taxon>Ecdysozoa</taxon>
        <taxon>Arthropoda</taxon>
        <taxon>Hexapoda</taxon>
        <taxon>Insecta</taxon>
        <taxon>Pterygota</taxon>
        <taxon>Neoptera</taxon>
        <taxon>Endopterygota</taxon>
        <taxon>Lepidoptera</taxon>
        <taxon>Glossata</taxon>
        <taxon>Ditrysia</taxon>
        <taxon>Noctuoidea</taxon>
        <taxon>Noctuidae</taxon>
        <taxon>Plusiinae</taxon>
        <taxon>Trichoplusia</taxon>
    </lineage>
</organism>
<accession>A0A7E5WMV0</accession>
<feature type="region of interest" description="Disordered" evidence="1">
    <location>
        <begin position="579"/>
        <end position="608"/>
    </location>
</feature>
<dbReference type="Proteomes" id="UP000322000">
    <property type="component" value="Chromosome 19"/>
</dbReference>
<gene>
    <name evidence="3" type="primary">LOC113503608</name>
</gene>
<dbReference type="RefSeq" id="XP_026741456.1">
    <property type="nucleotide sequence ID" value="XM_026885655.1"/>
</dbReference>
<evidence type="ECO:0000313" key="2">
    <source>
        <dbReference type="Proteomes" id="UP000322000"/>
    </source>
</evidence>
<feature type="compositionally biased region" description="Basic and acidic residues" evidence="1">
    <location>
        <begin position="385"/>
        <end position="395"/>
    </location>
</feature>
<feature type="region of interest" description="Disordered" evidence="1">
    <location>
        <begin position="338"/>
        <end position="416"/>
    </location>
</feature>
<protein>
    <submittedName>
        <fullName evidence="3">Uncharacterized protein LOC113503608 isoform X1</fullName>
    </submittedName>
</protein>
<dbReference type="InParanoid" id="A0A7E5WMV0"/>
<sequence length="1403" mass="158590">MAITSLDLSCDKFPTKSACSANSSKGGNSCRLLKLNFAPDSSLSSTHTLKGGKTKNNNTKSPYLTTDRVQLLSRVTEKRLAVHKKTTDFVSSFPLAVNLYKANSDEFKSSKKGNKKVKKSVLTLPNAPVPVPQCTVSDMNDSEYCGQIDEDRKQKVIKKRIPIQSNRKARVREKDFEFYDRDAQYCSQLNINLDSSSTDLMKNFNGDGKRISNKKKNASNFNKPQPVNNDLSDVWTVLRNINRFQFRPSPPMSEESITPIKKTIQKRRTNRKDTRVIETCRTEEFAYISRFEMDDKTPRTYSQSSSIDRVTVIDKQNEFSKICEEFEKRLLKTHNYLKDTNNTKNRTQKHKYQSRNTKNSMKALGNVAKEGKHLGPMKKKKKSPKSADYKSKSESTRSNTVTKDSGVDEGNSQITDTCDVSSHLTQNESLYPSAGSFVYSDNSGSSKAEAEQFLGKIGATKGGTQMSNDVCHSQLNDTIKEGLIKGTDLNMNSIVNKMLDPQKRKPRLVTTMPSSCMMPKLTQTEIKRRLAHIRFPVLILGKDQFSSIPVPNYDPPQFEGLDEHIWPFMTEWCNNPPVKKPVKESKRNSFNRNSYNRKNTCLSNDSSSIQSNKQSIETAVNKIPMFKEKNNSNDLIKIKKGEGKRSTPISGINDKLLQCTKKQKSIVQLKEKMLNFLYKKTSNRNFVGDHQNVENDTKCKTLGTGIKVEPKNFSPIRSVVPNVIPIKIGAPSPIPAMVTNKKTPHYAYPWAKAKWASDFIENVIKKIRSGVYYTQDNKDGSRFQPDLKEVSVQAGTLCDSSDSTQTYESDIELARKEAFTSTRKNLISIPGFSNSQPVLEITTLNMNQIAVKHCVTNVMFQFDITVPSKINSPTNTSKSLPLIPIEVTKSHTKIYKCNTTILNAMLPAELCSILPRIMSNLIEVNVDSDIIPPLCPVKTESCLSTISELTRGETSDILFPIASIQKMPSRQTLVIDGRFANKISILKSKPNKLNVRVNYSHDLVTKLLPKIVIKNLSEYLTSPIYNMSVKEDMNAGVSKSKLRRTLAVPNTRSSKCSILEVYSGSNKRLRSSFKPFDLISVIESILSSRNLQINRNLTSYFDMLKLQYDGKGIKINVSMMNDIGVQRNMTVVVNNLKIDSIYEASPITITRKIEETVTYKSETRMKCIEYKQSLANKTESTEINQISSNKIKRSKGFYKQVHRKCKSTTNIPSGDKNVNTPLSKITNLEEFFQVLGSKKNFSGVFDGYAAKKILTSITEMKNWVTEINPKQALLILLLTNKKDTPNLVRFRPILLQGIAVNRITRAAELDMEIEVIERENLNKFSQYEGISYLPESATNYDNLLEELYWIAKTTASDYQKPFDESSERLLKSLLEKRKKLNPSYLRVMARYVGLGLLKPPTKT</sequence>
<dbReference type="GeneID" id="113503608"/>
<evidence type="ECO:0000313" key="3">
    <source>
        <dbReference type="RefSeq" id="XP_026741456.1"/>
    </source>
</evidence>
<feature type="compositionally biased region" description="Polar residues" evidence="1">
    <location>
        <begin position="588"/>
        <end position="608"/>
    </location>
</feature>
<evidence type="ECO:0000256" key="1">
    <source>
        <dbReference type="SAM" id="MobiDB-lite"/>
    </source>
</evidence>
<dbReference type="KEGG" id="tnl:113503608"/>
<name>A0A7E5WMV0_TRINI</name>
<dbReference type="OrthoDB" id="7314096at2759"/>
<feature type="region of interest" description="Disordered" evidence="1">
    <location>
        <begin position="42"/>
        <end position="62"/>
    </location>
</feature>
<keyword evidence="2" id="KW-1185">Reference proteome</keyword>
<reference evidence="3" key="1">
    <citation type="submission" date="2025-08" db="UniProtKB">
        <authorList>
            <consortium name="RefSeq"/>
        </authorList>
    </citation>
    <scope>IDENTIFICATION</scope>
</reference>
<feature type="compositionally biased region" description="Basic residues" evidence="1">
    <location>
        <begin position="375"/>
        <end position="384"/>
    </location>
</feature>
<proteinExistence type="predicted"/>